<reference evidence="3" key="1">
    <citation type="submission" date="2021-01" db="EMBL/GenBank/DDBJ databases">
        <authorList>
            <person name="Corre E."/>
            <person name="Pelletier E."/>
            <person name="Niang G."/>
            <person name="Scheremetjew M."/>
            <person name="Finn R."/>
            <person name="Kale V."/>
            <person name="Holt S."/>
            <person name="Cochrane G."/>
            <person name="Meng A."/>
            <person name="Brown T."/>
            <person name="Cohen L."/>
        </authorList>
    </citation>
    <scope>NUCLEOTIDE SEQUENCE</scope>
    <source>
        <strain evidence="3">CCCM811</strain>
    </source>
</reference>
<dbReference type="AlphaFoldDB" id="A0A7S3YP69"/>
<evidence type="ECO:0000313" key="3">
    <source>
        <dbReference type="EMBL" id="CAE0657639.1"/>
    </source>
</evidence>
<feature type="compositionally biased region" description="Basic and acidic residues" evidence="1">
    <location>
        <begin position="352"/>
        <end position="369"/>
    </location>
</feature>
<proteinExistence type="predicted"/>
<keyword evidence="2" id="KW-1133">Transmembrane helix</keyword>
<gene>
    <name evidence="3" type="ORF">LGLO00237_LOCUS9207</name>
</gene>
<dbReference type="EMBL" id="HBIV01012438">
    <property type="protein sequence ID" value="CAE0657639.1"/>
    <property type="molecule type" value="Transcribed_RNA"/>
</dbReference>
<evidence type="ECO:0000256" key="2">
    <source>
        <dbReference type="SAM" id="Phobius"/>
    </source>
</evidence>
<feature type="transmembrane region" description="Helical" evidence="2">
    <location>
        <begin position="72"/>
        <end position="91"/>
    </location>
</feature>
<feature type="transmembrane region" description="Helical" evidence="2">
    <location>
        <begin position="118"/>
        <end position="136"/>
    </location>
</feature>
<accession>A0A7S3YP69</accession>
<sequence length="381" mass="42601">MLAAQVAYGLPGTDGKFCSCYSEHVLQENPLIAITDSHDLHPFSRKERVMVFINYLAFALFLSVEFEYRQDTFFIVKSAIIAALTVPYNMLMRGIAEASCCIGCPSIFQKCCEETGRFVLWALVIQSALWTLAALIVLGEEDKENTFLISWILSQFFYYAFFDPLYRMVVVGLFFGRQRRAFDKKWGSFFPTDSPPVSITCVAKLIPNRSIEFEQQLRVVAPEPDQVGPFVRCCVCCSVREGCPHADDVHKSHLKTIITKMGEEAMCKAEEGKQEAEGKAMENRPCDEDEKAAVVKHGEANGVLKIDVLDEQQTMQNEAQEAVTDRDDVAVNVEVSRVVLNSDEPPDEEKEIGEGAEGKEVEVETHEGEVNGPLNPSVNES</sequence>
<keyword evidence="2" id="KW-0812">Transmembrane</keyword>
<feature type="transmembrane region" description="Helical" evidence="2">
    <location>
        <begin position="156"/>
        <end position="175"/>
    </location>
</feature>
<evidence type="ECO:0000256" key="1">
    <source>
        <dbReference type="SAM" id="MobiDB-lite"/>
    </source>
</evidence>
<keyword evidence="2" id="KW-0472">Membrane</keyword>
<organism evidence="3">
    <name type="scientific">Lotharella globosa</name>
    <dbReference type="NCBI Taxonomy" id="91324"/>
    <lineage>
        <taxon>Eukaryota</taxon>
        <taxon>Sar</taxon>
        <taxon>Rhizaria</taxon>
        <taxon>Cercozoa</taxon>
        <taxon>Chlorarachniophyceae</taxon>
        <taxon>Lotharella</taxon>
    </lineage>
</organism>
<name>A0A7S3YP69_9EUKA</name>
<protein>
    <submittedName>
        <fullName evidence="3">Uncharacterized protein</fullName>
    </submittedName>
</protein>
<feature type="transmembrane region" description="Helical" evidence="2">
    <location>
        <begin position="49"/>
        <end position="66"/>
    </location>
</feature>
<feature type="region of interest" description="Disordered" evidence="1">
    <location>
        <begin position="339"/>
        <end position="381"/>
    </location>
</feature>